<protein>
    <submittedName>
        <fullName evidence="5">Uncharacterized protein</fullName>
    </submittedName>
</protein>
<evidence type="ECO:0000256" key="4">
    <source>
        <dbReference type="ARBA" id="ARBA00023136"/>
    </source>
</evidence>
<evidence type="ECO:0000256" key="3">
    <source>
        <dbReference type="ARBA" id="ARBA00022989"/>
    </source>
</evidence>
<keyword evidence="6" id="KW-1185">Reference proteome</keyword>
<dbReference type="PANTHER" id="PTHR10283">
    <property type="entry name" value="SOLUTE CARRIER FAMILY 13 MEMBER"/>
    <property type="match status" value="1"/>
</dbReference>
<name>A0AAQ4FH29_AMBAM</name>
<accession>A0AAQ4FH29</accession>
<keyword evidence="2" id="KW-0812">Transmembrane</keyword>
<evidence type="ECO:0000313" key="5">
    <source>
        <dbReference type="EMBL" id="KAK8786011.1"/>
    </source>
</evidence>
<dbReference type="GO" id="GO:0015141">
    <property type="term" value="F:succinate transmembrane transporter activity"/>
    <property type="evidence" value="ECO:0007669"/>
    <property type="project" value="TreeGrafter"/>
</dbReference>
<proteinExistence type="predicted"/>
<comment type="subcellular location">
    <subcellularLocation>
        <location evidence="1">Membrane</location>
        <topology evidence="1">Multi-pass membrane protein</topology>
    </subcellularLocation>
</comment>
<comment type="caution">
    <text evidence="5">The sequence shown here is derived from an EMBL/GenBank/DDBJ whole genome shotgun (WGS) entry which is preliminary data.</text>
</comment>
<organism evidence="5 6">
    <name type="scientific">Amblyomma americanum</name>
    <name type="common">Lone star tick</name>
    <dbReference type="NCBI Taxonomy" id="6943"/>
    <lineage>
        <taxon>Eukaryota</taxon>
        <taxon>Metazoa</taxon>
        <taxon>Ecdysozoa</taxon>
        <taxon>Arthropoda</taxon>
        <taxon>Chelicerata</taxon>
        <taxon>Arachnida</taxon>
        <taxon>Acari</taxon>
        <taxon>Parasitiformes</taxon>
        <taxon>Ixodida</taxon>
        <taxon>Ixodoidea</taxon>
        <taxon>Ixodidae</taxon>
        <taxon>Amblyomminae</taxon>
        <taxon>Amblyomma</taxon>
    </lineage>
</organism>
<keyword evidence="4" id="KW-0472">Membrane</keyword>
<evidence type="ECO:0000313" key="6">
    <source>
        <dbReference type="Proteomes" id="UP001321473"/>
    </source>
</evidence>
<dbReference type="GO" id="GO:0015137">
    <property type="term" value="F:citrate transmembrane transporter activity"/>
    <property type="evidence" value="ECO:0007669"/>
    <property type="project" value="TreeGrafter"/>
</dbReference>
<evidence type="ECO:0000256" key="1">
    <source>
        <dbReference type="ARBA" id="ARBA00004141"/>
    </source>
</evidence>
<dbReference type="PANTHER" id="PTHR10283:SF82">
    <property type="entry name" value="SOLUTE CARRIER FAMILY 13 MEMBER 2"/>
    <property type="match status" value="1"/>
</dbReference>
<dbReference type="Proteomes" id="UP001321473">
    <property type="component" value="Unassembled WGS sequence"/>
</dbReference>
<sequence>MMLLSVMYACNLGGTGSLIGAAPNQILKNVFDHYIRAPVPLVLASAALFIIPRELGTDDTIPILTWAEVNTRVSWGTVLVICGGLSLAEASTVGTARTRRGNLVEQILLGCYWTL</sequence>
<gene>
    <name evidence="5" type="ORF">V5799_007623</name>
</gene>
<dbReference type="GO" id="GO:0005886">
    <property type="term" value="C:plasma membrane"/>
    <property type="evidence" value="ECO:0007669"/>
    <property type="project" value="TreeGrafter"/>
</dbReference>
<dbReference type="AlphaFoldDB" id="A0AAQ4FH29"/>
<reference evidence="5 6" key="1">
    <citation type="journal article" date="2023" name="Arcadia Sci">
        <title>De novo assembly of a long-read Amblyomma americanum tick genome.</title>
        <authorList>
            <person name="Chou S."/>
            <person name="Poskanzer K.E."/>
            <person name="Rollins M."/>
            <person name="Thuy-Boun P.S."/>
        </authorList>
    </citation>
    <scope>NUCLEOTIDE SEQUENCE [LARGE SCALE GENOMIC DNA]</scope>
    <source>
        <strain evidence="5">F_SG_1</strain>
        <tissue evidence="5">Salivary glands</tissue>
    </source>
</reference>
<dbReference type="EMBL" id="JARKHS020003124">
    <property type="protein sequence ID" value="KAK8786011.1"/>
    <property type="molecule type" value="Genomic_DNA"/>
</dbReference>
<keyword evidence="3" id="KW-1133">Transmembrane helix</keyword>
<evidence type="ECO:0000256" key="2">
    <source>
        <dbReference type="ARBA" id="ARBA00022692"/>
    </source>
</evidence>